<dbReference type="Proteomes" id="UP000789405">
    <property type="component" value="Unassembled WGS sequence"/>
</dbReference>
<accession>A0A9N9PAU9</accession>
<protein>
    <submittedName>
        <fullName evidence="1">24570_t:CDS:1</fullName>
    </submittedName>
</protein>
<dbReference type="SUPFAM" id="SSF52540">
    <property type="entry name" value="P-loop containing nucleoside triphosphate hydrolases"/>
    <property type="match status" value="1"/>
</dbReference>
<feature type="non-terminal residue" evidence="1">
    <location>
        <position position="592"/>
    </location>
</feature>
<evidence type="ECO:0000313" key="2">
    <source>
        <dbReference type="Proteomes" id="UP000789405"/>
    </source>
</evidence>
<proteinExistence type="predicted"/>
<dbReference type="OrthoDB" id="2364732at2759"/>
<comment type="caution">
    <text evidence="1">The sequence shown here is derived from an EMBL/GenBank/DDBJ whole genome shotgun (WGS) entry which is preliminary data.</text>
</comment>
<dbReference type="AlphaFoldDB" id="A0A9N9PAU9"/>
<dbReference type="EMBL" id="CAJVPY010033687">
    <property type="protein sequence ID" value="CAG8799225.1"/>
    <property type="molecule type" value="Genomic_DNA"/>
</dbReference>
<evidence type="ECO:0000313" key="1">
    <source>
        <dbReference type="EMBL" id="CAG8799225.1"/>
    </source>
</evidence>
<gene>
    <name evidence="1" type="ORF">DERYTH_LOCUS23028</name>
</gene>
<keyword evidence="2" id="KW-1185">Reference proteome</keyword>
<dbReference type="InterPro" id="IPR027417">
    <property type="entry name" value="P-loop_NTPase"/>
</dbReference>
<feature type="non-terminal residue" evidence="1">
    <location>
        <position position="1"/>
    </location>
</feature>
<organism evidence="1 2">
    <name type="scientific">Dentiscutata erythropus</name>
    <dbReference type="NCBI Taxonomy" id="1348616"/>
    <lineage>
        <taxon>Eukaryota</taxon>
        <taxon>Fungi</taxon>
        <taxon>Fungi incertae sedis</taxon>
        <taxon>Mucoromycota</taxon>
        <taxon>Glomeromycotina</taxon>
        <taxon>Glomeromycetes</taxon>
        <taxon>Diversisporales</taxon>
        <taxon>Gigasporaceae</taxon>
        <taxon>Dentiscutata</taxon>
    </lineage>
</organism>
<reference evidence="1" key="1">
    <citation type="submission" date="2021-06" db="EMBL/GenBank/DDBJ databases">
        <authorList>
            <person name="Kallberg Y."/>
            <person name="Tangrot J."/>
            <person name="Rosling A."/>
        </authorList>
    </citation>
    <scope>NUCLEOTIDE SEQUENCE</scope>
    <source>
        <strain evidence="1">MA453B</strain>
    </source>
</reference>
<name>A0A9N9PAU9_9GLOM</name>
<sequence>IQGNELGVGYEGVNLEDKTVCRRRGTIRKLLDRLSERHILLIRSPPMVGKTALAQLLEHYLLNSDEGHDKRVLRISLLWMSTCSHVQTILIVDEVQKIYKPGGENTEPANGGKVFWNTFKAVQQYKLLQFVAFASYGYRGAYDSDGCGQTVSVSPYQLDKGNTWGIEDMKFTREEFNEYFQKFSQYHHFSLSPEDAQLLSSYVYEATACHPGLVAYVMNRILDRFSAQIKQGTERMTFVKVFQFLKSYSFHSSLLDIRAAPRLTSMTEEEKKLADFILFHPKPIRSNNIPNHGRLIKTNFLVDIQKDRNEQVLDFAAPLLRAIYIHNRLGSTMRAPSPPEDFHDFLIKVFAAMNPMVLRKSLGIGIDGRLLERVWQMEWYRAAMQILPESIHASVDVGAVFGSCGYIDFYVDDNRNWAIELLRDGEKGEEHLKRFVTGGTYGTIMDYATAYAVIDIRQNQRGSLPLKQKQNLVYAMCNENFEGVKLLFPDGKEQYVRLLGSSDMMLELGIDVSELTMVSADYPYMTNSEYHKSTEYEKAMRFLEIGCNCGCSKKIPREKFAELREAFQVLSRSEQDVFLMAQLKAMNGGEVT</sequence>